<evidence type="ECO:0000256" key="1">
    <source>
        <dbReference type="ARBA" id="ARBA00000085"/>
    </source>
</evidence>
<evidence type="ECO:0000259" key="6">
    <source>
        <dbReference type="PROSITE" id="PS50109"/>
    </source>
</evidence>
<dbReference type="Pfam" id="PF02518">
    <property type="entry name" value="HATPase_c"/>
    <property type="match status" value="1"/>
</dbReference>
<organism evidence="8">
    <name type="scientific">hydrothermal vent metagenome</name>
    <dbReference type="NCBI Taxonomy" id="652676"/>
    <lineage>
        <taxon>unclassified sequences</taxon>
        <taxon>metagenomes</taxon>
        <taxon>ecological metagenomes</taxon>
    </lineage>
</organism>
<dbReference type="AlphaFoldDB" id="A0A1W1CFE1"/>
<keyword evidence="4 8" id="KW-0808">Transferase</keyword>
<dbReference type="InterPro" id="IPR029016">
    <property type="entry name" value="GAF-like_dom_sf"/>
</dbReference>
<dbReference type="InterPro" id="IPR004358">
    <property type="entry name" value="Sig_transdc_His_kin-like_C"/>
</dbReference>
<dbReference type="Gene3D" id="3.40.50.2300">
    <property type="match status" value="1"/>
</dbReference>
<dbReference type="PROSITE" id="PS50110">
    <property type="entry name" value="RESPONSE_REGULATORY"/>
    <property type="match status" value="1"/>
</dbReference>
<comment type="catalytic activity">
    <reaction evidence="1">
        <text>ATP + protein L-histidine = ADP + protein N-phospho-L-histidine.</text>
        <dbReference type="EC" id="2.7.13.3"/>
    </reaction>
</comment>
<dbReference type="FunFam" id="3.30.565.10:FF:000010">
    <property type="entry name" value="Sensor histidine kinase RcsC"/>
    <property type="match status" value="1"/>
</dbReference>
<gene>
    <name evidence="8" type="ORF">MNB_SV-6-1553</name>
</gene>
<dbReference type="Gene3D" id="3.30.450.40">
    <property type="match status" value="1"/>
</dbReference>
<dbReference type="SMART" id="SM00388">
    <property type="entry name" value="HisKA"/>
    <property type="match status" value="1"/>
</dbReference>
<dbReference type="PANTHER" id="PTHR43047">
    <property type="entry name" value="TWO-COMPONENT HISTIDINE PROTEIN KINASE"/>
    <property type="match status" value="1"/>
</dbReference>
<dbReference type="EC" id="2.7.13.3" evidence="2"/>
<dbReference type="SMART" id="SM00387">
    <property type="entry name" value="HATPase_c"/>
    <property type="match status" value="1"/>
</dbReference>
<evidence type="ECO:0000256" key="5">
    <source>
        <dbReference type="ARBA" id="ARBA00022777"/>
    </source>
</evidence>
<dbReference type="PANTHER" id="PTHR43047:SF72">
    <property type="entry name" value="OSMOSENSING HISTIDINE PROTEIN KINASE SLN1"/>
    <property type="match status" value="1"/>
</dbReference>
<dbReference type="InterPro" id="IPR003594">
    <property type="entry name" value="HATPase_dom"/>
</dbReference>
<dbReference type="SUPFAM" id="SSF47384">
    <property type="entry name" value="Homodimeric domain of signal transducing histidine kinase"/>
    <property type="match status" value="1"/>
</dbReference>
<dbReference type="InterPro" id="IPR005467">
    <property type="entry name" value="His_kinase_dom"/>
</dbReference>
<evidence type="ECO:0000259" key="7">
    <source>
        <dbReference type="PROSITE" id="PS50110"/>
    </source>
</evidence>
<proteinExistence type="predicted"/>
<dbReference type="InterPro" id="IPR036890">
    <property type="entry name" value="HATPase_C_sf"/>
</dbReference>
<dbReference type="SUPFAM" id="SSF52172">
    <property type="entry name" value="CheY-like"/>
    <property type="match status" value="1"/>
</dbReference>
<dbReference type="SUPFAM" id="SSF55874">
    <property type="entry name" value="ATPase domain of HSP90 chaperone/DNA topoisomerase II/histidine kinase"/>
    <property type="match status" value="1"/>
</dbReference>
<feature type="domain" description="Response regulatory" evidence="7">
    <location>
        <begin position="564"/>
        <end position="683"/>
    </location>
</feature>
<dbReference type="EMBL" id="FPHC01000070">
    <property type="protein sequence ID" value="SFV64499.1"/>
    <property type="molecule type" value="Genomic_DNA"/>
</dbReference>
<dbReference type="InterPro" id="IPR036097">
    <property type="entry name" value="HisK_dim/P_sf"/>
</dbReference>
<keyword evidence="3" id="KW-0597">Phosphoprotein</keyword>
<dbReference type="CDD" id="cd00082">
    <property type="entry name" value="HisKA"/>
    <property type="match status" value="1"/>
</dbReference>
<dbReference type="InterPro" id="IPR003661">
    <property type="entry name" value="HisK_dim/P_dom"/>
</dbReference>
<dbReference type="SUPFAM" id="SSF55781">
    <property type="entry name" value="GAF domain-like"/>
    <property type="match status" value="1"/>
</dbReference>
<protein>
    <recommendedName>
        <fullName evidence="2">histidine kinase</fullName>
        <ecNumber evidence="2">2.7.13.3</ecNumber>
    </recommendedName>
</protein>
<dbReference type="Pfam" id="PF00072">
    <property type="entry name" value="Response_reg"/>
    <property type="match status" value="1"/>
</dbReference>
<evidence type="ECO:0000256" key="4">
    <source>
        <dbReference type="ARBA" id="ARBA00022679"/>
    </source>
</evidence>
<evidence type="ECO:0000256" key="3">
    <source>
        <dbReference type="ARBA" id="ARBA00022553"/>
    </source>
</evidence>
<keyword evidence="5 8" id="KW-0418">Kinase</keyword>
<accession>A0A1W1CFE1</accession>
<dbReference type="Gene3D" id="1.10.287.130">
    <property type="match status" value="1"/>
</dbReference>
<dbReference type="InterPro" id="IPR001789">
    <property type="entry name" value="Sig_transdc_resp-reg_receiver"/>
</dbReference>
<dbReference type="CDD" id="cd17546">
    <property type="entry name" value="REC_hyHK_CKI1_RcsC-like"/>
    <property type="match status" value="1"/>
</dbReference>
<dbReference type="GO" id="GO:0000155">
    <property type="term" value="F:phosphorelay sensor kinase activity"/>
    <property type="evidence" value="ECO:0007669"/>
    <property type="project" value="InterPro"/>
</dbReference>
<dbReference type="PROSITE" id="PS50109">
    <property type="entry name" value="HIS_KIN"/>
    <property type="match status" value="1"/>
</dbReference>
<dbReference type="PRINTS" id="PR00344">
    <property type="entry name" value="BCTRLSENSOR"/>
</dbReference>
<reference evidence="8" key="1">
    <citation type="submission" date="2016-10" db="EMBL/GenBank/DDBJ databases">
        <authorList>
            <person name="de Groot N.N."/>
        </authorList>
    </citation>
    <scope>NUCLEOTIDE SEQUENCE</scope>
</reference>
<name>A0A1W1CFE1_9ZZZZ</name>
<dbReference type="GO" id="GO:0005886">
    <property type="term" value="C:plasma membrane"/>
    <property type="evidence" value="ECO:0007669"/>
    <property type="project" value="TreeGrafter"/>
</dbReference>
<evidence type="ECO:0000256" key="2">
    <source>
        <dbReference type="ARBA" id="ARBA00012438"/>
    </source>
</evidence>
<feature type="domain" description="Histidine kinase" evidence="6">
    <location>
        <begin position="198"/>
        <end position="417"/>
    </location>
</feature>
<dbReference type="InterPro" id="IPR011006">
    <property type="entry name" value="CheY-like_superfamily"/>
</dbReference>
<dbReference type="SMART" id="SM00448">
    <property type="entry name" value="REC"/>
    <property type="match status" value="1"/>
</dbReference>
<dbReference type="GO" id="GO:0009927">
    <property type="term" value="F:histidine phosphotransfer kinase activity"/>
    <property type="evidence" value="ECO:0007669"/>
    <property type="project" value="TreeGrafter"/>
</dbReference>
<dbReference type="Pfam" id="PF00512">
    <property type="entry name" value="HisKA"/>
    <property type="match status" value="1"/>
</dbReference>
<evidence type="ECO:0000313" key="8">
    <source>
        <dbReference type="EMBL" id="SFV64499.1"/>
    </source>
</evidence>
<sequence length="684" mass="78261">MLDNEFNTFIDDTIEKIKISKDKTELIEILQDSIKSFVPYKEICFLSVDEDRDTATTMPLIESESKTYSLNDKGILSQCYQSHQPLLVNDIHRSLLFNEGIDCLDKEDIYKILVVPVLNNNVDKNMLGIVWIGIDKGFQQFIQQDIDNLVRFTNATKRFLFESDSLSSDDNKDSLIACKEAKKILQIKMKRLEEYFASTIHDIRTPMNAVIGFMELMMLDEKDEQKRSYINSTLKSGEHIIALINDALDMSKVASGKMTLDKTTFSPLAGFADVAKLFHNSMRKNSINFDVYIDPLVPAKINSDLYRIKQIINNLLSNALKFTPENGTVTFEVNYDEDKNRLIISVADTGIGIAKDRQKSIFSPYTQEKNSTCSKYGGTGLGLAISQQLSILLDGTLTLESEQGEGSKFTLMLPCETPDGTKPQIDREIYRDQNILIYTTYKDHTLIDTIKRYFDRLDIKYDTFDSTKKLKIEHSYDLAIVDREDSINYIDEIQGYLDDDGKILLAEYKFDSKECYFDGAVKLIYSPILPDMLFDTLQNLIMPSDNNHSNDEDRYRSDRLKDYKVLVVDDSMINLKLMSEVLKKFQLQVVSSYNPKEALSIFENETFNIVFIDQNMPIMNGDEAIMKMRNIEKERGLKRSTIYALTGDANLDTNEKMIKSGADAVFTKPLHINEIYKAVSEAIE</sequence>
<dbReference type="Gene3D" id="3.30.565.10">
    <property type="entry name" value="Histidine kinase-like ATPase, C-terminal domain"/>
    <property type="match status" value="1"/>
</dbReference>
<dbReference type="CDD" id="cd16922">
    <property type="entry name" value="HATPase_EvgS-ArcB-TorS-like"/>
    <property type="match status" value="1"/>
</dbReference>